<name>A0A5N5GIW2_9ROSA</name>
<reference evidence="3" key="2">
    <citation type="submission" date="2019-10" db="EMBL/GenBank/DDBJ databases">
        <title>A de novo genome assembly of a pear dwarfing rootstock.</title>
        <authorList>
            <person name="Wang F."/>
            <person name="Wang J."/>
            <person name="Li S."/>
            <person name="Zhang Y."/>
            <person name="Fang M."/>
            <person name="Ma L."/>
            <person name="Zhao Y."/>
            <person name="Jiang S."/>
        </authorList>
    </citation>
    <scope>NUCLEOTIDE SEQUENCE [LARGE SCALE GENOMIC DNA]</scope>
</reference>
<sequence length="211" mass="22866">MTTKTKFGKVADDDDEDNQNNNKKGGDDTVKVSWLSESSELWESGGESKREGKRGGGGTTMSRQQNSDVQSLTSVSKRKRRQPKSKSKSSRYSWVCFFSVNGEDPLCLPHPDPPPRRVVVLPSEDEGLVRFPQLDGVERVGVEDGVDDVEFLDGEGVEKVVGGVGDVVFEVGRWDRGFVLDAVFGGALGGVCCAVEEVRDVRAARKGGGTK</sequence>
<reference evidence="2 3" key="1">
    <citation type="submission" date="2019-09" db="EMBL/GenBank/DDBJ databases">
        <authorList>
            <person name="Ou C."/>
        </authorList>
    </citation>
    <scope>NUCLEOTIDE SEQUENCE [LARGE SCALE GENOMIC DNA]</scope>
    <source>
        <strain evidence="2">S2</strain>
        <tissue evidence="2">Leaf</tissue>
    </source>
</reference>
<organism evidence="2 3">
    <name type="scientific">Pyrus ussuriensis x Pyrus communis</name>
    <dbReference type="NCBI Taxonomy" id="2448454"/>
    <lineage>
        <taxon>Eukaryota</taxon>
        <taxon>Viridiplantae</taxon>
        <taxon>Streptophyta</taxon>
        <taxon>Embryophyta</taxon>
        <taxon>Tracheophyta</taxon>
        <taxon>Spermatophyta</taxon>
        <taxon>Magnoliopsida</taxon>
        <taxon>eudicotyledons</taxon>
        <taxon>Gunneridae</taxon>
        <taxon>Pentapetalae</taxon>
        <taxon>rosids</taxon>
        <taxon>fabids</taxon>
        <taxon>Rosales</taxon>
        <taxon>Rosaceae</taxon>
        <taxon>Amygdaloideae</taxon>
        <taxon>Maleae</taxon>
        <taxon>Pyrus</taxon>
    </lineage>
</organism>
<gene>
    <name evidence="2" type="ORF">D8674_035566</name>
</gene>
<feature type="compositionally biased region" description="Low complexity" evidence="1">
    <location>
        <begin position="33"/>
        <end position="45"/>
    </location>
</feature>
<proteinExistence type="predicted"/>
<dbReference type="EMBL" id="SMOL01000458">
    <property type="protein sequence ID" value="KAB2613250.1"/>
    <property type="molecule type" value="Genomic_DNA"/>
</dbReference>
<reference evidence="2 3" key="3">
    <citation type="submission" date="2019-11" db="EMBL/GenBank/DDBJ databases">
        <title>A de novo genome assembly of a pear dwarfing rootstock.</title>
        <authorList>
            <person name="Wang F."/>
            <person name="Wang J."/>
            <person name="Li S."/>
            <person name="Zhang Y."/>
            <person name="Fang M."/>
            <person name="Ma L."/>
            <person name="Zhao Y."/>
            <person name="Jiang S."/>
        </authorList>
    </citation>
    <scope>NUCLEOTIDE SEQUENCE [LARGE SCALE GENOMIC DNA]</scope>
    <source>
        <strain evidence="2">S2</strain>
        <tissue evidence="2">Leaf</tissue>
    </source>
</reference>
<evidence type="ECO:0000313" key="3">
    <source>
        <dbReference type="Proteomes" id="UP000327157"/>
    </source>
</evidence>
<dbReference type="AlphaFoldDB" id="A0A5N5GIW2"/>
<dbReference type="Proteomes" id="UP000327157">
    <property type="component" value="Chromosome 9"/>
</dbReference>
<keyword evidence="3" id="KW-1185">Reference proteome</keyword>
<evidence type="ECO:0000313" key="2">
    <source>
        <dbReference type="EMBL" id="KAB2613250.1"/>
    </source>
</evidence>
<accession>A0A5N5GIW2</accession>
<evidence type="ECO:0000256" key="1">
    <source>
        <dbReference type="SAM" id="MobiDB-lite"/>
    </source>
</evidence>
<feature type="region of interest" description="Disordered" evidence="1">
    <location>
        <begin position="1"/>
        <end position="87"/>
    </location>
</feature>
<feature type="compositionally biased region" description="Basic residues" evidence="1">
    <location>
        <begin position="76"/>
        <end position="87"/>
    </location>
</feature>
<protein>
    <submittedName>
        <fullName evidence="2">Primary amine oxidase-like</fullName>
    </submittedName>
</protein>
<feature type="compositionally biased region" description="Polar residues" evidence="1">
    <location>
        <begin position="60"/>
        <end position="73"/>
    </location>
</feature>
<comment type="caution">
    <text evidence="2">The sequence shown here is derived from an EMBL/GenBank/DDBJ whole genome shotgun (WGS) entry which is preliminary data.</text>
</comment>